<accession>A0A6J0P6I4</accession>
<dbReference type="Proteomes" id="UP000504610">
    <property type="component" value="Chromosome 5"/>
</dbReference>
<reference evidence="1" key="1">
    <citation type="journal article" date="2019" name="Database">
        <title>The radish genome database (RadishGD): an integrated information resource for radish genomics.</title>
        <authorList>
            <person name="Yu H.J."/>
            <person name="Baek S."/>
            <person name="Lee Y.J."/>
            <person name="Cho A."/>
            <person name="Mun J.H."/>
        </authorList>
    </citation>
    <scope>NUCLEOTIDE SEQUENCE [LARGE SCALE GENOMIC DNA]</scope>
    <source>
        <strain evidence="1">cv. WK10039</strain>
    </source>
</reference>
<dbReference type="RefSeq" id="XP_018492334.1">
    <property type="nucleotide sequence ID" value="XM_018636832.2"/>
</dbReference>
<name>A0A6J0P6I4_RAPSA</name>
<evidence type="ECO:0000313" key="1">
    <source>
        <dbReference type="Proteomes" id="UP000504610"/>
    </source>
</evidence>
<dbReference type="GeneID" id="108862638"/>
<evidence type="ECO:0000313" key="2">
    <source>
        <dbReference type="RefSeq" id="XP_018492334.1"/>
    </source>
</evidence>
<proteinExistence type="predicted"/>
<protein>
    <submittedName>
        <fullName evidence="2">Uncharacterized protein LOC108862638</fullName>
    </submittedName>
</protein>
<dbReference type="KEGG" id="rsz:108862638"/>
<keyword evidence="1" id="KW-1185">Reference proteome</keyword>
<dbReference type="OrthoDB" id="1604062at2759"/>
<gene>
    <name evidence="2" type="primary">LOC108862638</name>
</gene>
<sequence length="109" mass="12161">MGITILLLDELLPCTHHQNICKTVTLRPHLSFRSKKALHIDFVGSRFLKKETNINPSDDSLHLLLCEWLQVSSYASLSYASPLSPAKVVKPLGSEILGTVMSSKMWEIA</sequence>
<dbReference type="AlphaFoldDB" id="A0A6J0P6I4"/>
<reference evidence="2" key="2">
    <citation type="submission" date="2025-08" db="UniProtKB">
        <authorList>
            <consortium name="RefSeq"/>
        </authorList>
    </citation>
    <scope>IDENTIFICATION</scope>
    <source>
        <tissue evidence="2">Leaf</tissue>
    </source>
</reference>
<organism evidence="1 2">
    <name type="scientific">Raphanus sativus</name>
    <name type="common">Radish</name>
    <name type="synonym">Raphanus raphanistrum var. sativus</name>
    <dbReference type="NCBI Taxonomy" id="3726"/>
    <lineage>
        <taxon>Eukaryota</taxon>
        <taxon>Viridiplantae</taxon>
        <taxon>Streptophyta</taxon>
        <taxon>Embryophyta</taxon>
        <taxon>Tracheophyta</taxon>
        <taxon>Spermatophyta</taxon>
        <taxon>Magnoliopsida</taxon>
        <taxon>eudicotyledons</taxon>
        <taxon>Gunneridae</taxon>
        <taxon>Pentapetalae</taxon>
        <taxon>rosids</taxon>
        <taxon>malvids</taxon>
        <taxon>Brassicales</taxon>
        <taxon>Brassicaceae</taxon>
        <taxon>Brassiceae</taxon>
        <taxon>Raphanus</taxon>
    </lineage>
</organism>